<dbReference type="SUPFAM" id="SSF53850">
    <property type="entry name" value="Periplasmic binding protein-like II"/>
    <property type="match status" value="1"/>
</dbReference>
<dbReference type="Gene3D" id="3.40.190.10">
    <property type="entry name" value="Periplasmic binding protein-like II"/>
    <property type="match status" value="2"/>
</dbReference>
<sequence length="432" mass="45844">MTKKTSLRRARVQATIGAAATAALLLAGCAATPASDGSGYDGEQEVSIDFAFWGNDDRADRYTRLIEAFNEEHPNITVKMSFSDFPSFWEKRQTEAAGGGLPDVFQFSDSYLRQYGETGRLLDLATVSDYVTTDTFDDALLGTGALDGVQYSLPTGYSLWANFINQDLLDAAGLEAPEPNSDFGALDSWMAEVTDATGGAVYGGTDYTQRIQSFELVLRAHGSNLFTDDGELAFTEDELRDFWNSGADLRDGAAVPQQRLEELSPMSGFGAQMTASEMSWSNFLGGYLADSGATGISVIAPPTAVAGSKDLYRQAGLQMAISENTDQPEAAAIFLDFVVNSEAAGEIFGTTLGFPASSSKLAGATLEGPDKQVADYIESAAARIGDAPPVPVVGYGSIEQTFWELGKSIGLGAISVDDAVKSFFSEADALLS</sequence>
<name>A0ABR8S2H9_9MICO</name>
<reference evidence="2 3" key="1">
    <citation type="submission" date="2020-08" db="EMBL/GenBank/DDBJ databases">
        <title>A Genomic Blueprint of the Chicken Gut Microbiome.</title>
        <authorList>
            <person name="Gilroy R."/>
            <person name="Ravi A."/>
            <person name="Getino M."/>
            <person name="Pursley I."/>
            <person name="Horton D.L."/>
            <person name="Alikhan N.-F."/>
            <person name="Baker D."/>
            <person name="Gharbi K."/>
            <person name="Hall N."/>
            <person name="Watson M."/>
            <person name="Adriaenssens E.M."/>
            <person name="Foster-Nyarko E."/>
            <person name="Jarju S."/>
            <person name="Secka A."/>
            <person name="Antonio M."/>
            <person name="Oren A."/>
            <person name="Chaudhuri R."/>
            <person name="La Ragione R.M."/>
            <person name="Hildebrand F."/>
            <person name="Pallen M.J."/>
        </authorList>
    </citation>
    <scope>NUCLEOTIDE SEQUENCE [LARGE SCALE GENOMIC DNA]</scope>
    <source>
        <strain evidence="2 3">Sa4CUA7</strain>
    </source>
</reference>
<dbReference type="Proteomes" id="UP000648352">
    <property type="component" value="Unassembled WGS sequence"/>
</dbReference>
<organism evidence="2 3">
    <name type="scientific">Microbacterium pullorum</name>
    <dbReference type="NCBI Taxonomy" id="2762236"/>
    <lineage>
        <taxon>Bacteria</taxon>
        <taxon>Bacillati</taxon>
        <taxon>Actinomycetota</taxon>
        <taxon>Actinomycetes</taxon>
        <taxon>Micrococcales</taxon>
        <taxon>Microbacteriaceae</taxon>
        <taxon>Microbacterium</taxon>
    </lineage>
</organism>
<dbReference type="Pfam" id="PF13416">
    <property type="entry name" value="SBP_bac_8"/>
    <property type="match status" value="1"/>
</dbReference>
<dbReference type="PANTHER" id="PTHR43649">
    <property type="entry name" value="ARABINOSE-BINDING PROTEIN-RELATED"/>
    <property type="match status" value="1"/>
</dbReference>
<feature type="chain" id="PRO_5046383694" evidence="1">
    <location>
        <begin position="34"/>
        <end position="432"/>
    </location>
</feature>
<evidence type="ECO:0000256" key="1">
    <source>
        <dbReference type="SAM" id="SignalP"/>
    </source>
</evidence>
<comment type="caution">
    <text evidence="2">The sequence shown here is derived from an EMBL/GenBank/DDBJ whole genome shotgun (WGS) entry which is preliminary data.</text>
</comment>
<keyword evidence="1" id="KW-0732">Signal</keyword>
<dbReference type="InterPro" id="IPR050490">
    <property type="entry name" value="Bact_solute-bd_prot1"/>
</dbReference>
<dbReference type="PROSITE" id="PS51257">
    <property type="entry name" value="PROKAR_LIPOPROTEIN"/>
    <property type="match status" value="1"/>
</dbReference>
<protein>
    <submittedName>
        <fullName evidence="2">Extracellular solute-binding protein</fullName>
    </submittedName>
</protein>
<keyword evidence="3" id="KW-1185">Reference proteome</keyword>
<dbReference type="RefSeq" id="WP_191718856.1">
    <property type="nucleotide sequence ID" value="NZ_JACSQP010000004.1"/>
</dbReference>
<dbReference type="EMBL" id="JACSQP010000004">
    <property type="protein sequence ID" value="MBD7957686.1"/>
    <property type="molecule type" value="Genomic_DNA"/>
</dbReference>
<proteinExistence type="predicted"/>
<evidence type="ECO:0000313" key="3">
    <source>
        <dbReference type="Proteomes" id="UP000648352"/>
    </source>
</evidence>
<gene>
    <name evidence="2" type="ORF">H9651_08540</name>
</gene>
<evidence type="ECO:0000313" key="2">
    <source>
        <dbReference type="EMBL" id="MBD7957686.1"/>
    </source>
</evidence>
<feature type="signal peptide" evidence="1">
    <location>
        <begin position="1"/>
        <end position="33"/>
    </location>
</feature>
<dbReference type="PANTHER" id="PTHR43649:SF30">
    <property type="entry name" value="ABC TRANSPORTER SUBSTRATE-BINDING PROTEIN"/>
    <property type="match status" value="1"/>
</dbReference>
<dbReference type="InterPro" id="IPR006059">
    <property type="entry name" value="SBP"/>
</dbReference>
<accession>A0ABR8S2H9</accession>